<proteinExistence type="predicted"/>
<name>A0ABU7C9V3_9TELE</name>
<sequence length="106" mass="11667">MLLQPCGMLQKAGLNKTYIQSNSKVRENSGVALPERKNITTSMQLLNVTYTQSESKVRETKMGITLNERLISRGNCEISRLTSEVSEVCSCMVCCACRVAGHHTVG</sequence>
<organism evidence="1 2">
    <name type="scientific">Ataeniobius toweri</name>
    <dbReference type="NCBI Taxonomy" id="208326"/>
    <lineage>
        <taxon>Eukaryota</taxon>
        <taxon>Metazoa</taxon>
        <taxon>Chordata</taxon>
        <taxon>Craniata</taxon>
        <taxon>Vertebrata</taxon>
        <taxon>Euteleostomi</taxon>
        <taxon>Actinopterygii</taxon>
        <taxon>Neopterygii</taxon>
        <taxon>Teleostei</taxon>
        <taxon>Neoteleostei</taxon>
        <taxon>Acanthomorphata</taxon>
        <taxon>Ovalentaria</taxon>
        <taxon>Atherinomorphae</taxon>
        <taxon>Cyprinodontiformes</taxon>
        <taxon>Goodeidae</taxon>
        <taxon>Ataeniobius</taxon>
    </lineage>
</organism>
<dbReference type="Proteomes" id="UP001345963">
    <property type="component" value="Unassembled WGS sequence"/>
</dbReference>
<gene>
    <name evidence="1" type="ORF">ATANTOWER_014692</name>
</gene>
<evidence type="ECO:0000313" key="2">
    <source>
        <dbReference type="Proteomes" id="UP001345963"/>
    </source>
</evidence>
<keyword evidence="2" id="KW-1185">Reference proteome</keyword>
<accession>A0ABU7C9V3</accession>
<protein>
    <submittedName>
        <fullName evidence="1">Uncharacterized protein</fullName>
    </submittedName>
</protein>
<comment type="caution">
    <text evidence="1">The sequence shown here is derived from an EMBL/GenBank/DDBJ whole genome shotgun (WGS) entry which is preliminary data.</text>
</comment>
<dbReference type="EMBL" id="JAHUTI010081731">
    <property type="protein sequence ID" value="MED6258946.1"/>
    <property type="molecule type" value="Genomic_DNA"/>
</dbReference>
<reference evidence="1 2" key="1">
    <citation type="submission" date="2021-07" db="EMBL/GenBank/DDBJ databases">
        <authorList>
            <person name="Palmer J.M."/>
        </authorList>
    </citation>
    <scope>NUCLEOTIDE SEQUENCE [LARGE SCALE GENOMIC DNA]</scope>
    <source>
        <strain evidence="1 2">AT_MEX2019</strain>
        <tissue evidence="1">Muscle</tissue>
    </source>
</reference>
<evidence type="ECO:0000313" key="1">
    <source>
        <dbReference type="EMBL" id="MED6258946.1"/>
    </source>
</evidence>